<accession>A0A0R3PAQ6</accession>
<evidence type="ECO:0000313" key="1">
    <source>
        <dbReference type="EMBL" id="VDM52260.1"/>
    </source>
</evidence>
<evidence type="ECO:0000313" key="2">
    <source>
        <dbReference type="Proteomes" id="UP000267027"/>
    </source>
</evidence>
<protein>
    <submittedName>
        <fullName evidence="3">CASPASE_P10 domain-containing protein</fullName>
    </submittedName>
</protein>
<name>A0A0R3PAQ6_ANGCS</name>
<keyword evidence="2" id="KW-1185">Reference proteome</keyword>
<reference evidence="3" key="1">
    <citation type="submission" date="2017-02" db="UniProtKB">
        <authorList>
            <consortium name="WormBaseParasite"/>
        </authorList>
    </citation>
    <scope>IDENTIFICATION</scope>
</reference>
<dbReference type="Proteomes" id="UP000267027">
    <property type="component" value="Unassembled WGS sequence"/>
</dbReference>
<proteinExistence type="predicted"/>
<organism evidence="3">
    <name type="scientific">Angiostrongylus costaricensis</name>
    <name type="common">Nematode worm</name>
    <dbReference type="NCBI Taxonomy" id="334426"/>
    <lineage>
        <taxon>Eukaryota</taxon>
        <taxon>Metazoa</taxon>
        <taxon>Ecdysozoa</taxon>
        <taxon>Nematoda</taxon>
        <taxon>Chromadorea</taxon>
        <taxon>Rhabditida</taxon>
        <taxon>Rhabditina</taxon>
        <taxon>Rhabditomorpha</taxon>
        <taxon>Strongyloidea</taxon>
        <taxon>Metastrongylidae</taxon>
        <taxon>Angiostrongylus</taxon>
    </lineage>
</organism>
<sequence>MNDSSDFLSTLTHSQHRHRVQAGATRLVAWRPVVRESTGPAMVVRLLVLFGMHVQYLLEASEYKELYQISEFDSGTFVKTLEGVCKQTDFFADYR</sequence>
<dbReference type="AlphaFoldDB" id="A0A0R3PAQ6"/>
<dbReference type="EMBL" id="UYYA01000076">
    <property type="protein sequence ID" value="VDM52260.1"/>
    <property type="molecule type" value="Genomic_DNA"/>
</dbReference>
<reference evidence="1 2" key="2">
    <citation type="submission" date="2018-11" db="EMBL/GenBank/DDBJ databases">
        <authorList>
            <consortium name="Pathogen Informatics"/>
        </authorList>
    </citation>
    <scope>NUCLEOTIDE SEQUENCE [LARGE SCALE GENOMIC DNA]</scope>
    <source>
        <strain evidence="1 2">Costa Rica</strain>
    </source>
</reference>
<gene>
    <name evidence="1" type="ORF">ACOC_LOCUS675</name>
</gene>
<evidence type="ECO:0000313" key="3">
    <source>
        <dbReference type="WBParaSite" id="ACOC_0000067401-mRNA-1"/>
    </source>
</evidence>
<dbReference type="WBParaSite" id="ACOC_0000067401-mRNA-1">
    <property type="protein sequence ID" value="ACOC_0000067401-mRNA-1"/>
    <property type="gene ID" value="ACOC_0000067401"/>
</dbReference>